<evidence type="ECO:0000313" key="2">
    <source>
        <dbReference type="Proteomes" id="UP000232883"/>
    </source>
</evidence>
<keyword evidence="2" id="KW-1185">Reference proteome</keyword>
<dbReference type="Proteomes" id="UP000232883">
    <property type="component" value="Chromosome"/>
</dbReference>
<evidence type="ECO:0000313" key="1">
    <source>
        <dbReference type="EMBL" id="AUD00883.1"/>
    </source>
</evidence>
<dbReference type="Gene3D" id="3.30.2010.10">
    <property type="entry name" value="Metalloproteases ('zincins'), catalytic domain"/>
    <property type="match status" value="1"/>
</dbReference>
<sequence length="307" mass="34328">MPSRSDLIQNVNNAQKIVNRILCLAKSSSVAIAVRAAPCPNAIAVNCADKKYILFSTDYLEQVMNSADSSVIYGIFAHEVGHLIRGDAWLGGNRKHEAELNADKFAGHIMGLVNFPKQVAISTLTNVNVDSTKTHPAKVKRELKIEEGWINGQANRKKIDTTSLEYIMACKLDSDSPFRISYGSLIESKNSHKLYQVQCAIQGDSGKLKTIKSITYFLHPYYFEENSLRYEGNQVLPLEIWGSFELRASVVCVEDGVTNEYLLGETILVIDKKTGKRVTKLDITDVYADDIATDSRREKKVRLMPHN</sequence>
<gene>
    <name evidence="1" type="ORF">CWM47_03060</name>
</gene>
<reference evidence="1 2" key="1">
    <citation type="submission" date="2017-11" db="EMBL/GenBank/DDBJ databases">
        <title>Taxonomic description and genome sequences of Spirosoma HA7 sp. nov., isolated from pollen microhabitat of Corylus avellana.</title>
        <authorList>
            <person name="Ambika Manirajan B."/>
            <person name="Suarez C."/>
            <person name="Ratering S."/>
            <person name="Geissler-Plaum R."/>
            <person name="Cardinale M."/>
            <person name="Sylvia S."/>
        </authorList>
    </citation>
    <scope>NUCLEOTIDE SEQUENCE [LARGE SCALE GENOMIC DNA]</scope>
    <source>
        <strain evidence="1 2">HA7</strain>
    </source>
</reference>
<name>A0A2K8YTD4_9BACT</name>
<dbReference type="RefSeq" id="WP_100986306.1">
    <property type="nucleotide sequence ID" value="NZ_CP025096.1"/>
</dbReference>
<dbReference type="AlphaFoldDB" id="A0A2K8YTD4"/>
<dbReference type="OrthoDB" id="15218at2"/>
<protein>
    <submittedName>
        <fullName evidence="1">Uncharacterized protein</fullName>
    </submittedName>
</protein>
<accession>A0A2K8YTD4</accession>
<dbReference type="EMBL" id="CP025096">
    <property type="protein sequence ID" value="AUD00883.1"/>
    <property type="molecule type" value="Genomic_DNA"/>
</dbReference>
<organism evidence="1 2">
    <name type="scientific">Spirosoma pollinicola</name>
    <dbReference type="NCBI Taxonomy" id="2057025"/>
    <lineage>
        <taxon>Bacteria</taxon>
        <taxon>Pseudomonadati</taxon>
        <taxon>Bacteroidota</taxon>
        <taxon>Cytophagia</taxon>
        <taxon>Cytophagales</taxon>
        <taxon>Cytophagaceae</taxon>
        <taxon>Spirosoma</taxon>
    </lineage>
</organism>
<proteinExistence type="predicted"/>
<dbReference type="KEGG" id="spir:CWM47_03060"/>